<evidence type="ECO:0000313" key="3">
    <source>
        <dbReference type="Proteomes" id="UP001341297"/>
    </source>
</evidence>
<dbReference type="InterPro" id="IPR001387">
    <property type="entry name" value="Cro/C1-type_HTH"/>
</dbReference>
<reference evidence="2 3" key="1">
    <citation type="submission" date="2023-03" db="EMBL/GenBank/DDBJ databases">
        <title>Agriculturally important microbes genome sequencing.</title>
        <authorList>
            <person name="Dunlap C."/>
        </authorList>
    </citation>
    <scope>NUCLEOTIDE SEQUENCE [LARGE SCALE GENOMIC DNA]</scope>
    <source>
        <strain evidence="2 3">CBP-3203</strain>
    </source>
</reference>
<sequence length="79" mass="9123">MKMTPNTIRMIRLAYGMTQNEFADRLGCSRQLITMIEREERSVTDRTIKKMSEAFSLDDQKMETIQLLRGMFVDGKSAG</sequence>
<name>A0ABU6H430_9BACI</name>
<organism evidence="2 3">
    <name type="scientific">Bacillus glycinifermentans</name>
    <dbReference type="NCBI Taxonomy" id="1664069"/>
    <lineage>
        <taxon>Bacteria</taxon>
        <taxon>Bacillati</taxon>
        <taxon>Bacillota</taxon>
        <taxon>Bacilli</taxon>
        <taxon>Bacillales</taxon>
        <taxon>Bacillaceae</taxon>
        <taxon>Bacillus</taxon>
    </lineage>
</organism>
<dbReference type="EMBL" id="JARRTL010000011">
    <property type="protein sequence ID" value="MEC0485759.1"/>
    <property type="molecule type" value="Genomic_DNA"/>
</dbReference>
<comment type="caution">
    <text evidence="2">The sequence shown here is derived from an EMBL/GenBank/DDBJ whole genome shotgun (WGS) entry which is preliminary data.</text>
</comment>
<keyword evidence="3" id="KW-1185">Reference proteome</keyword>
<dbReference type="SMART" id="SM00530">
    <property type="entry name" value="HTH_XRE"/>
    <property type="match status" value="1"/>
</dbReference>
<dbReference type="Gene3D" id="1.10.260.40">
    <property type="entry name" value="lambda repressor-like DNA-binding domains"/>
    <property type="match status" value="1"/>
</dbReference>
<dbReference type="RefSeq" id="WP_241494761.1">
    <property type="nucleotide sequence ID" value="NZ_JARRTL010000011.1"/>
</dbReference>
<protein>
    <submittedName>
        <fullName evidence="2">Helix-turn-helix transcriptional regulator</fullName>
    </submittedName>
</protein>
<accession>A0ABU6H430</accession>
<dbReference type="PROSITE" id="PS50943">
    <property type="entry name" value="HTH_CROC1"/>
    <property type="match status" value="1"/>
</dbReference>
<evidence type="ECO:0000259" key="1">
    <source>
        <dbReference type="PROSITE" id="PS50943"/>
    </source>
</evidence>
<dbReference type="CDD" id="cd00093">
    <property type="entry name" value="HTH_XRE"/>
    <property type="match status" value="1"/>
</dbReference>
<dbReference type="Proteomes" id="UP001341297">
    <property type="component" value="Unassembled WGS sequence"/>
</dbReference>
<evidence type="ECO:0000313" key="2">
    <source>
        <dbReference type="EMBL" id="MEC0485759.1"/>
    </source>
</evidence>
<dbReference type="SUPFAM" id="SSF47413">
    <property type="entry name" value="lambda repressor-like DNA-binding domains"/>
    <property type="match status" value="1"/>
</dbReference>
<dbReference type="InterPro" id="IPR010982">
    <property type="entry name" value="Lambda_DNA-bd_dom_sf"/>
</dbReference>
<feature type="domain" description="HTH cro/C1-type" evidence="1">
    <location>
        <begin position="8"/>
        <end position="60"/>
    </location>
</feature>
<gene>
    <name evidence="2" type="ORF">P8828_13115</name>
</gene>
<proteinExistence type="predicted"/>
<dbReference type="Pfam" id="PF01381">
    <property type="entry name" value="HTH_3"/>
    <property type="match status" value="1"/>
</dbReference>